<dbReference type="PANTHER" id="PTHR38776:SF1">
    <property type="entry name" value="MLTA-INTERACTING PROTEIN-RELATED"/>
    <property type="match status" value="1"/>
</dbReference>
<dbReference type="OrthoDB" id="5462484at2"/>
<keyword evidence="8" id="KW-1185">Reference proteome</keyword>
<name>A0A418T4L2_9RHOB</name>
<dbReference type="RefSeq" id="WP_119746264.1">
    <property type="nucleotide sequence ID" value="NZ_QZCG01000002.1"/>
</dbReference>
<dbReference type="Proteomes" id="UP000284202">
    <property type="component" value="Unassembled WGS sequence"/>
</dbReference>
<evidence type="ECO:0000256" key="3">
    <source>
        <dbReference type="ARBA" id="ARBA00022729"/>
    </source>
</evidence>
<comment type="caution">
    <text evidence="7">The sequence shown here is derived from an EMBL/GenBank/DDBJ whole genome shotgun (WGS) entry which is preliminary data.</text>
</comment>
<protein>
    <submittedName>
        <fullName evidence="7">MipA/OmpV family protein</fullName>
    </submittedName>
</protein>
<comment type="similarity">
    <text evidence="2">Belongs to the MipA/OmpV family.</text>
</comment>
<evidence type="ECO:0000256" key="4">
    <source>
        <dbReference type="ARBA" id="ARBA00023136"/>
    </source>
</evidence>
<feature type="chain" id="PRO_5019051971" evidence="6">
    <location>
        <begin position="18"/>
        <end position="240"/>
    </location>
</feature>
<keyword evidence="3 6" id="KW-0732">Signal</keyword>
<dbReference type="PANTHER" id="PTHR38776">
    <property type="entry name" value="MLTA-INTERACTING PROTEIN-RELATED"/>
    <property type="match status" value="1"/>
</dbReference>
<evidence type="ECO:0000256" key="6">
    <source>
        <dbReference type="SAM" id="SignalP"/>
    </source>
</evidence>
<evidence type="ECO:0000256" key="1">
    <source>
        <dbReference type="ARBA" id="ARBA00004442"/>
    </source>
</evidence>
<dbReference type="EMBL" id="QZCG01000002">
    <property type="protein sequence ID" value="RJE88134.1"/>
    <property type="molecule type" value="Genomic_DNA"/>
</dbReference>
<proteinExistence type="inferred from homology"/>
<dbReference type="Pfam" id="PF06629">
    <property type="entry name" value="MipA"/>
    <property type="match status" value="1"/>
</dbReference>
<reference evidence="8" key="1">
    <citation type="submission" date="2018-09" db="EMBL/GenBank/DDBJ databases">
        <title>Acidovorax cavernicola nov. sp. isolated from Gruta de las Maravillas (Aracena, Spain).</title>
        <authorList>
            <person name="Jurado V."/>
            <person name="Gutierrez-Patricio S."/>
            <person name="Gonzalez-Pimentel J.L."/>
            <person name="Miller A.Z."/>
            <person name="Laiz L."/>
            <person name="Saiz-Jimenez C."/>
        </authorList>
    </citation>
    <scope>NUCLEOTIDE SEQUENCE [LARGE SCALE GENOMIC DNA]</scope>
    <source>
        <strain evidence="8">1011MAR3C25</strain>
    </source>
</reference>
<organism evidence="7 8">
    <name type="scientific">Paracoccus onubensis</name>
    <dbReference type="NCBI Taxonomy" id="1675788"/>
    <lineage>
        <taxon>Bacteria</taxon>
        <taxon>Pseudomonadati</taxon>
        <taxon>Pseudomonadota</taxon>
        <taxon>Alphaproteobacteria</taxon>
        <taxon>Rhodobacterales</taxon>
        <taxon>Paracoccaceae</taxon>
        <taxon>Paracoccus</taxon>
    </lineage>
</organism>
<dbReference type="GO" id="GO:0009279">
    <property type="term" value="C:cell outer membrane"/>
    <property type="evidence" value="ECO:0007669"/>
    <property type="project" value="UniProtKB-SubCell"/>
</dbReference>
<comment type="subcellular location">
    <subcellularLocation>
        <location evidence="1">Cell outer membrane</location>
    </subcellularLocation>
</comment>
<keyword evidence="4" id="KW-0472">Membrane</keyword>
<evidence type="ECO:0000256" key="2">
    <source>
        <dbReference type="ARBA" id="ARBA00005722"/>
    </source>
</evidence>
<evidence type="ECO:0000313" key="7">
    <source>
        <dbReference type="EMBL" id="RJE88134.1"/>
    </source>
</evidence>
<sequence length="240" mass="25663">MKCFLVAAILTSAVTTAAYSQEVSADLGLGVQAKPTYPGADDSSIAPWFIWRNVSFGADDGSKNGFSLQPSFSMVGDREASDDAALEGLDEIERAYEVGARLNYVNGPVTAYASMRRGFKGHEGLTGEVGMDYRTVLSDRVSLWSGVELGFANSKYTNTYFGVTPDEASRSQYSAYDAGGGLTSAAIKFQAAYAVNDKTALLGEVSYGKLLGDAADSPVVQEEWQPSLKLGVVRRFSFGF</sequence>
<evidence type="ECO:0000256" key="5">
    <source>
        <dbReference type="ARBA" id="ARBA00023237"/>
    </source>
</evidence>
<accession>A0A418T4L2</accession>
<feature type="signal peptide" evidence="6">
    <location>
        <begin position="1"/>
        <end position="17"/>
    </location>
</feature>
<evidence type="ECO:0000313" key="8">
    <source>
        <dbReference type="Proteomes" id="UP000284202"/>
    </source>
</evidence>
<dbReference type="InterPro" id="IPR010583">
    <property type="entry name" value="MipA"/>
</dbReference>
<keyword evidence="5" id="KW-0998">Cell outer membrane</keyword>
<dbReference type="AlphaFoldDB" id="A0A418T4L2"/>
<gene>
    <name evidence="7" type="ORF">D3P04_04270</name>
</gene>